<proteinExistence type="predicted"/>
<evidence type="ECO:0000313" key="2">
    <source>
        <dbReference type="EMBL" id="CAB9506548.1"/>
    </source>
</evidence>
<keyword evidence="3" id="KW-1185">Reference proteome</keyword>
<protein>
    <submittedName>
        <fullName evidence="2">Uncharacterized protein</fullName>
    </submittedName>
</protein>
<name>A0A9N8HDS6_9STRA</name>
<gene>
    <name evidence="2" type="ORF">SEMRO_270_G104370.1</name>
</gene>
<reference evidence="2" key="1">
    <citation type="submission" date="2020-06" db="EMBL/GenBank/DDBJ databases">
        <authorList>
            <consortium name="Plant Systems Biology data submission"/>
        </authorList>
    </citation>
    <scope>NUCLEOTIDE SEQUENCE</scope>
    <source>
        <strain evidence="2">D6</strain>
    </source>
</reference>
<evidence type="ECO:0000256" key="1">
    <source>
        <dbReference type="SAM" id="MobiDB-lite"/>
    </source>
</evidence>
<comment type="caution">
    <text evidence="2">The sequence shown here is derived from an EMBL/GenBank/DDBJ whole genome shotgun (WGS) entry which is preliminary data.</text>
</comment>
<accession>A0A9N8HDS6</accession>
<dbReference type="Proteomes" id="UP001153069">
    <property type="component" value="Unassembled WGS sequence"/>
</dbReference>
<feature type="region of interest" description="Disordered" evidence="1">
    <location>
        <begin position="1"/>
        <end position="157"/>
    </location>
</feature>
<feature type="compositionally biased region" description="Polar residues" evidence="1">
    <location>
        <begin position="1"/>
        <end position="14"/>
    </location>
</feature>
<dbReference type="EMBL" id="CAICTM010000269">
    <property type="protein sequence ID" value="CAB9506548.1"/>
    <property type="molecule type" value="Genomic_DNA"/>
</dbReference>
<organism evidence="2 3">
    <name type="scientific">Seminavis robusta</name>
    <dbReference type="NCBI Taxonomy" id="568900"/>
    <lineage>
        <taxon>Eukaryota</taxon>
        <taxon>Sar</taxon>
        <taxon>Stramenopiles</taxon>
        <taxon>Ochrophyta</taxon>
        <taxon>Bacillariophyta</taxon>
        <taxon>Bacillariophyceae</taxon>
        <taxon>Bacillariophycidae</taxon>
        <taxon>Naviculales</taxon>
        <taxon>Naviculaceae</taxon>
        <taxon>Seminavis</taxon>
    </lineage>
</organism>
<feature type="compositionally biased region" description="Acidic residues" evidence="1">
    <location>
        <begin position="21"/>
        <end position="32"/>
    </location>
</feature>
<evidence type="ECO:0000313" key="3">
    <source>
        <dbReference type="Proteomes" id="UP001153069"/>
    </source>
</evidence>
<sequence length="267" mass="29591">MAESIASTQESLGNESHGGDDDADTSDEEADEVGLKNTTPTAKKAPKKRKRKGQGKGIGPRRKSISKDKKRNAHYATLALQAATVGDDTGSPAAIVTPEQSHNLRPRRSPVSYMDPIDDTEVADIAGESQEEKKDEDNDNEDSKPPAVATDTQGRRIVPFDQAKRRRQAIAFFFIDRFHCIDESDHNWDGQNGVAAKISRLCGFAPDTDLRPVKNVMRIVLSYRKIGLDYNGEAAGRKEYANFLLESGSYEFQLIADCIENSFWKTR</sequence>
<dbReference type="AlphaFoldDB" id="A0A9N8HDS6"/>
<feature type="compositionally biased region" description="Basic and acidic residues" evidence="1">
    <location>
        <begin position="130"/>
        <end position="144"/>
    </location>
</feature>
<feature type="compositionally biased region" description="Basic residues" evidence="1">
    <location>
        <begin position="44"/>
        <end position="73"/>
    </location>
</feature>